<keyword evidence="3" id="KW-1185">Reference proteome</keyword>
<sequence length="180" mass="21485">MVKSKSRQWKEAKAREIHNRYYDDQVSMPNFSRRRESSPKPTANRQALNNAMRSRGMNCPANYSSKPKSGTPGLLKRLEEEKRAKYELEMNLWCKMSYKERRWHLKKEQREKWEKENGIKNGSNQNEQKSDEFEQQKSGQNPSEPNDNSKQKETNDQKRKQQTKKTRKQGNSEIEFIQEN</sequence>
<feature type="compositionally biased region" description="Polar residues" evidence="1">
    <location>
        <begin position="136"/>
        <end position="146"/>
    </location>
</feature>
<protein>
    <submittedName>
        <fullName evidence="2">Uncharacterized protein</fullName>
    </submittedName>
</protein>
<dbReference type="Proteomes" id="UP000663879">
    <property type="component" value="Unassembled WGS sequence"/>
</dbReference>
<feature type="compositionally biased region" description="Basic and acidic residues" evidence="1">
    <location>
        <begin position="147"/>
        <end position="159"/>
    </location>
</feature>
<reference evidence="2" key="1">
    <citation type="submission" date="2021-02" db="EMBL/GenBank/DDBJ databases">
        <authorList>
            <person name="Nowell W R."/>
        </authorList>
    </citation>
    <scope>NUCLEOTIDE SEQUENCE</scope>
    <source>
        <strain evidence="2">Ploen Becks lab</strain>
    </source>
</reference>
<feature type="region of interest" description="Disordered" evidence="1">
    <location>
        <begin position="107"/>
        <end position="180"/>
    </location>
</feature>
<feature type="compositionally biased region" description="Basic and acidic residues" evidence="1">
    <location>
        <begin position="107"/>
        <end position="118"/>
    </location>
</feature>
<feature type="compositionally biased region" description="Polar residues" evidence="1">
    <location>
        <begin position="39"/>
        <end position="52"/>
    </location>
</feature>
<dbReference type="AlphaFoldDB" id="A0A814JT19"/>
<gene>
    <name evidence="2" type="ORF">OXX778_LOCUS18291</name>
</gene>
<evidence type="ECO:0000313" key="2">
    <source>
        <dbReference type="EMBL" id="CAF1039802.1"/>
    </source>
</evidence>
<name>A0A814JT19_9BILA</name>
<dbReference type="EMBL" id="CAJNOC010005004">
    <property type="protein sequence ID" value="CAF1039802.1"/>
    <property type="molecule type" value="Genomic_DNA"/>
</dbReference>
<evidence type="ECO:0000313" key="3">
    <source>
        <dbReference type="Proteomes" id="UP000663879"/>
    </source>
</evidence>
<accession>A0A814JT19</accession>
<dbReference type="OrthoDB" id="10196453at2759"/>
<feature type="region of interest" description="Disordered" evidence="1">
    <location>
        <begin position="20"/>
        <end position="76"/>
    </location>
</feature>
<proteinExistence type="predicted"/>
<evidence type="ECO:0000256" key="1">
    <source>
        <dbReference type="SAM" id="MobiDB-lite"/>
    </source>
</evidence>
<organism evidence="2 3">
    <name type="scientific">Brachionus calyciflorus</name>
    <dbReference type="NCBI Taxonomy" id="104777"/>
    <lineage>
        <taxon>Eukaryota</taxon>
        <taxon>Metazoa</taxon>
        <taxon>Spiralia</taxon>
        <taxon>Gnathifera</taxon>
        <taxon>Rotifera</taxon>
        <taxon>Eurotatoria</taxon>
        <taxon>Monogononta</taxon>
        <taxon>Pseudotrocha</taxon>
        <taxon>Ploima</taxon>
        <taxon>Brachionidae</taxon>
        <taxon>Brachionus</taxon>
    </lineage>
</organism>
<comment type="caution">
    <text evidence="2">The sequence shown here is derived from an EMBL/GenBank/DDBJ whole genome shotgun (WGS) entry which is preliminary data.</text>
</comment>